<feature type="region of interest" description="Disordered" evidence="1">
    <location>
        <begin position="215"/>
        <end position="240"/>
    </location>
</feature>
<protein>
    <submittedName>
        <fullName evidence="2">Uncharacterized protein</fullName>
    </submittedName>
</protein>
<evidence type="ECO:0000313" key="2">
    <source>
        <dbReference type="EMBL" id="KKM63052.1"/>
    </source>
</evidence>
<proteinExistence type="predicted"/>
<gene>
    <name evidence="2" type="ORF">LCGC14_1515470</name>
</gene>
<sequence>MQQVVKFGFKVYGAGGDDLFDGHDLAIEAWGKERAKDKNGALLAMAYLWRRFGPPWLGGDEYKSLVGYTLTTSDPHIFLWLHLSGCGLAYSVGYFAHKSIRAEAHRLMKEWCERYDEWWGTTHPEFAAWEDNEENQQKASVIYWQERDDKDVLAKARAAIGEFPDRHDSRCWRTDTGLVHRVNQAVFDALKELERPVYVRDCALNLFGRCDDTDDPAEPSKYAGFGVPKEAMDSLVDDDD</sequence>
<reference evidence="2" key="1">
    <citation type="journal article" date="2015" name="Nature">
        <title>Complex archaea that bridge the gap between prokaryotes and eukaryotes.</title>
        <authorList>
            <person name="Spang A."/>
            <person name="Saw J.H."/>
            <person name="Jorgensen S.L."/>
            <person name="Zaremba-Niedzwiedzka K."/>
            <person name="Martijn J."/>
            <person name="Lind A.E."/>
            <person name="van Eijk R."/>
            <person name="Schleper C."/>
            <person name="Guy L."/>
            <person name="Ettema T.J."/>
        </authorList>
    </citation>
    <scope>NUCLEOTIDE SEQUENCE</scope>
</reference>
<dbReference type="EMBL" id="LAZR01011171">
    <property type="protein sequence ID" value="KKM63052.1"/>
    <property type="molecule type" value="Genomic_DNA"/>
</dbReference>
<dbReference type="AlphaFoldDB" id="A0A0F9M1B0"/>
<comment type="caution">
    <text evidence="2">The sequence shown here is derived from an EMBL/GenBank/DDBJ whole genome shotgun (WGS) entry which is preliminary data.</text>
</comment>
<accession>A0A0F9M1B0</accession>
<evidence type="ECO:0000256" key="1">
    <source>
        <dbReference type="SAM" id="MobiDB-lite"/>
    </source>
</evidence>
<name>A0A0F9M1B0_9ZZZZ</name>
<organism evidence="2">
    <name type="scientific">marine sediment metagenome</name>
    <dbReference type="NCBI Taxonomy" id="412755"/>
    <lineage>
        <taxon>unclassified sequences</taxon>
        <taxon>metagenomes</taxon>
        <taxon>ecological metagenomes</taxon>
    </lineage>
</organism>